<evidence type="ECO:0000313" key="5">
    <source>
        <dbReference type="Proteomes" id="UP000263900"/>
    </source>
</evidence>
<dbReference type="InterPro" id="IPR051043">
    <property type="entry name" value="Sulfatase_Mod_Factor_Kinase"/>
</dbReference>
<dbReference type="SUPFAM" id="SSF56436">
    <property type="entry name" value="C-type lectin-like"/>
    <property type="match status" value="1"/>
</dbReference>
<evidence type="ECO:0000313" key="4">
    <source>
        <dbReference type="EMBL" id="AXY76209.1"/>
    </source>
</evidence>
<evidence type="ECO:0000256" key="1">
    <source>
        <dbReference type="SAM" id="MobiDB-lite"/>
    </source>
</evidence>
<dbReference type="Proteomes" id="UP000263900">
    <property type="component" value="Chromosome"/>
</dbReference>
<feature type="compositionally biased region" description="Basic and acidic residues" evidence="1">
    <location>
        <begin position="278"/>
        <end position="288"/>
    </location>
</feature>
<feature type="domain" description="Sulfatase-modifying factor enzyme-like" evidence="3">
    <location>
        <begin position="52"/>
        <end position="284"/>
    </location>
</feature>
<gene>
    <name evidence="4" type="ORF">D3H65_20425</name>
</gene>
<evidence type="ECO:0000256" key="2">
    <source>
        <dbReference type="SAM" id="SignalP"/>
    </source>
</evidence>
<dbReference type="EMBL" id="CP032157">
    <property type="protein sequence ID" value="AXY76209.1"/>
    <property type="molecule type" value="Genomic_DNA"/>
</dbReference>
<dbReference type="PANTHER" id="PTHR23150:SF19">
    <property type="entry name" value="FORMYLGLYCINE-GENERATING ENZYME"/>
    <property type="match status" value="1"/>
</dbReference>
<feature type="chain" id="PRO_5017634411" evidence="2">
    <location>
        <begin position="32"/>
        <end position="330"/>
    </location>
</feature>
<sequence length="330" mass="37535">MCLSFDHLNLLSVKRLVLFFYGAAAVSVAQAQQATNFEPYETTIPGSAISFKMLPVPAGKFLMGSAEKDAGKKPDETPQRNVNVSAFWMGRYEVTYDEFLLFFNDESTSRNSEVDVVTRPTPQYIDLSWGMGKQGGFPVNSMSQRTALMYCRWLYKKTGVFYRLPTEAEWEYACRAGTNTVYYFGNDAKLLKDYGWFSVNSKNKYQKVGQKKPNAWGFYDMIGNVAEWTLDHYEEKYFTTIADGATDPSFSTEDTYPKTVRGGGYLDKPEALRSASRGKSDPSWNKRDPQIPKSKWWLTDGMQVGFRLVRPLKAPTAEEADAFYKKYLGN</sequence>
<dbReference type="Gene3D" id="3.90.1580.10">
    <property type="entry name" value="paralog of FGE (formylglycine-generating enzyme)"/>
    <property type="match status" value="1"/>
</dbReference>
<accession>A0A3B7MSE9</accession>
<dbReference type="OrthoDB" id="9768004at2"/>
<reference evidence="4 5" key="1">
    <citation type="submission" date="2018-09" db="EMBL/GenBank/DDBJ databases">
        <title>Genome sequencing of strain 6GH32-13.</title>
        <authorList>
            <person name="Weon H.-Y."/>
            <person name="Heo J."/>
            <person name="Kwon S.-W."/>
        </authorList>
    </citation>
    <scope>NUCLEOTIDE SEQUENCE [LARGE SCALE GENOMIC DNA]</scope>
    <source>
        <strain evidence="4 5">5GH32-13</strain>
    </source>
</reference>
<keyword evidence="5" id="KW-1185">Reference proteome</keyword>
<dbReference type="InterPro" id="IPR005532">
    <property type="entry name" value="SUMF_dom"/>
</dbReference>
<feature type="region of interest" description="Disordered" evidence="1">
    <location>
        <begin position="252"/>
        <end position="288"/>
    </location>
</feature>
<dbReference type="KEGG" id="pseg:D3H65_20425"/>
<keyword evidence="2" id="KW-0732">Signal</keyword>
<dbReference type="PANTHER" id="PTHR23150">
    <property type="entry name" value="SULFATASE MODIFYING FACTOR 1, 2"/>
    <property type="match status" value="1"/>
</dbReference>
<protein>
    <submittedName>
        <fullName evidence="4">Formylglycine-generating enzyme family protein</fullName>
    </submittedName>
</protein>
<dbReference type="Pfam" id="PF03781">
    <property type="entry name" value="FGE-sulfatase"/>
    <property type="match status" value="1"/>
</dbReference>
<dbReference type="InterPro" id="IPR016187">
    <property type="entry name" value="CTDL_fold"/>
</dbReference>
<feature type="signal peptide" evidence="2">
    <location>
        <begin position="1"/>
        <end position="31"/>
    </location>
</feature>
<organism evidence="4 5">
    <name type="scientific">Paraflavitalea soli</name>
    <dbReference type="NCBI Taxonomy" id="2315862"/>
    <lineage>
        <taxon>Bacteria</taxon>
        <taxon>Pseudomonadati</taxon>
        <taxon>Bacteroidota</taxon>
        <taxon>Chitinophagia</taxon>
        <taxon>Chitinophagales</taxon>
        <taxon>Chitinophagaceae</taxon>
        <taxon>Paraflavitalea</taxon>
    </lineage>
</organism>
<proteinExistence type="predicted"/>
<dbReference type="AlphaFoldDB" id="A0A3B7MSE9"/>
<dbReference type="GO" id="GO:0120147">
    <property type="term" value="F:formylglycine-generating oxidase activity"/>
    <property type="evidence" value="ECO:0007669"/>
    <property type="project" value="TreeGrafter"/>
</dbReference>
<name>A0A3B7MSE9_9BACT</name>
<evidence type="ECO:0000259" key="3">
    <source>
        <dbReference type="Pfam" id="PF03781"/>
    </source>
</evidence>
<dbReference type="InterPro" id="IPR042095">
    <property type="entry name" value="SUMF_sf"/>
</dbReference>